<proteinExistence type="predicted"/>
<comment type="caution">
    <text evidence="3">The sequence shown here is derived from an EMBL/GenBank/DDBJ whole genome shotgun (WGS) entry which is preliminary data.</text>
</comment>
<protein>
    <submittedName>
        <fullName evidence="3">Restriction endonuclease</fullName>
    </submittedName>
</protein>
<dbReference type="Proteomes" id="UP000664399">
    <property type="component" value="Unassembled WGS sequence"/>
</dbReference>
<feature type="domain" description="Peptidoglycan binding-like" evidence="1">
    <location>
        <begin position="131"/>
        <end position="168"/>
    </location>
</feature>
<dbReference type="Gene3D" id="3.40.1350.10">
    <property type="match status" value="1"/>
</dbReference>
<dbReference type="GO" id="GO:0004519">
    <property type="term" value="F:endonuclease activity"/>
    <property type="evidence" value="ECO:0007669"/>
    <property type="project" value="UniProtKB-KW"/>
</dbReference>
<dbReference type="RefSeq" id="WP_207854308.1">
    <property type="nucleotide sequence ID" value="NZ_JAFVMG010000007.1"/>
</dbReference>
<sequence>MAGLSLAPAAWAQEYKPDFNCSADHTKDSIATMLCENSEAAKHELMFDQAYYALRQIVGKDGWKTLKQEIIADDAAFSECLDPSSLVGPQNIPQADPTCYITHMDTLTDKYKARLSGAPLQEADRPIDQHIALQQDLINLGFLKSSSRADGVYGEGTRAAIMQWQKSHEDMVADGFLSDSDAIRLDSETKNLPVSKAVMDRNSPDASILPEKPDQTPDIHSYNHQSGSNVPYYFMIFSAIVIALYATAKTLQTKAYQATWDAVSKEISFQKLNLQIARTQKLTKDQYGTLQTAAWAREISYFMETRIDNIIDSGTTNKNLRQKLRANAINMIADLAAHPLPVNAGTTAYISDPTVFDTRMDPFDYEQHCALILRNAGWDAHATKKSGDQGADVIARKGNVRIVVQCKLYSGTVGNDAVQQAFAAQNFQGASGAIVATNSTFSQSARQVAATTGVILVHHTQLPTAAEEIYTRVNDLPRYS</sequence>
<dbReference type="InterPro" id="IPR002477">
    <property type="entry name" value="Peptidoglycan-bd-like"/>
</dbReference>
<dbReference type="InterPro" id="IPR007560">
    <property type="entry name" value="Restrct_endonuc_IV_Mrr"/>
</dbReference>
<evidence type="ECO:0000259" key="1">
    <source>
        <dbReference type="Pfam" id="PF01471"/>
    </source>
</evidence>
<organism evidence="3 4">
    <name type="scientific">Acetobacter suratthaniensis</name>
    <dbReference type="NCBI Taxonomy" id="1502841"/>
    <lineage>
        <taxon>Bacteria</taxon>
        <taxon>Pseudomonadati</taxon>
        <taxon>Pseudomonadota</taxon>
        <taxon>Alphaproteobacteria</taxon>
        <taxon>Acetobacterales</taxon>
        <taxon>Acetobacteraceae</taxon>
        <taxon>Acetobacter</taxon>
    </lineage>
</organism>
<reference evidence="3 4" key="1">
    <citation type="submission" date="2021-03" db="EMBL/GenBank/DDBJ databases">
        <title>The complete genome sequence of Acetobacter suratthaniensis TBRC 1719.</title>
        <authorList>
            <person name="Charoenyingcharoen P."/>
            <person name="Yukphan P."/>
        </authorList>
    </citation>
    <scope>NUCLEOTIDE SEQUENCE [LARGE SCALE GENOMIC DNA]</scope>
    <source>
        <strain evidence="3 4">TBRC 1719</strain>
    </source>
</reference>
<accession>A0ABS3LM77</accession>
<name>A0ABS3LM77_9PROT</name>
<keyword evidence="3" id="KW-0255">Endonuclease</keyword>
<feature type="domain" description="Restriction endonuclease type IV Mrr" evidence="2">
    <location>
        <begin position="359"/>
        <end position="462"/>
    </location>
</feature>
<dbReference type="EMBL" id="JAFVMG010000007">
    <property type="protein sequence ID" value="MBO1328474.1"/>
    <property type="molecule type" value="Genomic_DNA"/>
</dbReference>
<dbReference type="SUPFAM" id="SSF47090">
    <property type="entry name" value="PGBD-like"/>
    <property type="match status" value="1"/>
</dbReference>
<dbReference type="InterPro" id="IPR011335">
    <property type="entry name" value="Restrct_endonuc-II-like"/>
</dbReference>
<dbReference type="InterPro" id="IPR011856">
    <property type="entry name" value="tRNA_endonuc-like_dom_sf"/>
</dbReference>
<evidence type="ECO:0000313" key="4">
    <source>
        <dbReference type="Proteomes" id="UP000664399"/>
    </source>
</evidence>
<dbReference type="SUPFAM" id="SSF52980">
    <property type="entry name" value="Restriction endonuclease-like"/>
    <property type="match status" value="1"/>
</dbReference>
<dbReference type="InterPro" id="IPR036365">
    <property type="entry name" value="PGBD-like_sf"/>
</dbReference>
<dbReference type="PANTHER" id="PTHR30015">
    <property type="entry name" value="MRR RESTRICTION SYSTEM PROTEIN"/>
    <property type="match status" value="1"/>
</dbReference>
<keyword evidence="3" id="KW-0540">Nuclease</keyword>
<dbReference type="Pfam" id="PF01471">
    <property type="entry name" value="PG_binding_1"/>
    <property type="match status" value="1"/>
</dbReference>
<dbReference type="Gene3D" id="1.10.101.10">
    <property type="entry name" value="PGBD-like superfamily/PGBD"/>
    <property type="match status" value="1"/>
</dbReference>
<dbReference type="InterPro" id="IPR052906">
    <property type="entry name" value="Type_IV_Methyl-Rstrct_Enzyme"/>
</dbReference>
<dbReference type="PANTHER" id="PTHR30015:SF6">
    <property type="entry name" value="SLL1429 PROTEIN"/>
    <property type="match status" value="1"/>
</dbReference>
<dbReference type="Pfam" id="PF04471">
    <property type="entry name" value="Mrr_cat"/>
    <property type="match status" value="1"/>
</dbReference>
<evidence type="ECO:0000259" key="2">
    <source>
        <dbReference type="Pfam" id="PF04471"/>
    </source>
</evidence>
<evidence type="ECO:0000313" key="3">
    <source>
        <dbReference type="EMBL" id="MBO1328474.1"/>
    </source>
</evidence>
<gene>
    <name evidence="3" type="ORF">J2D75_08290</name>
</gene>
<keyword evidence="3" id="KW-0378">Hydrolase</keyword>
<dbReference type="InterPro" id="IPR036366">
    <property type="entry name" value="PGBDSf"/>
</dbReference>
<keyword evidence="4" id="KW-1185">Reference proteome</keyword>